<dbReference type="Pfam" id="PF16870">
    <property type="entry name" value="OxoGdeHyase_C"/>
    <property type="match status" value="1"/>
</dbReference>
<dbReference type="PANTHER" id="PTHR23152">
    <property type="entry name" value="2-OXOGLUTARATE DEHYDROGENASE"/>
    <property type="match status" value="1"/>
</dbReference>
<dbReference type="GO" id="GO:0030976">
    <property type="term" value="F:thiamine pyrophosphate binding"/>
    <property type="evidence" value="ECO:0007669"/>
    <property type="project" value="InterPro"/>
</dbReference>
<dbReference type="InterPro" id="IPR042179">
    <property type="entry name" value="KGD_C_sf"/>
</dbReference>
<evidence type="ECO:0000256" key="1">
    <source>
        <dbReference type="ARBA" id="ARBA00001964"/>
    </source>
</evidence>
<name>A0A8H3HU94_9AGAM</name>
<evidence type="ECO:0000256" key="4">
    <source>
        <dbReference type="ARBA" id="ARBA00023052"/>
    </source>
</evidence>
<accession>A0A8H3HU94</accession>
<sequence length="108" mass="12264">LLKAREDRGVKDVAISRLEQLSPFPYDLLTPHLDKYPNAELMYCQEEPLNCGAWTYVAPRIRTASNETEHHKGTYPKYAGRDPTSSVATGSKLKHKREVEQFIEAAFA</sequence>
<dbReference type="InterPro" id="IPR031717">
    <property type="entry name" value="ODO-1/KGD_C"/>
</dbReference>
<dbReference type="GO" id="GO:0005739">
    <property type="term" value="C:mitochondrion"/>
    <property type="evidence" value="ECO:0007669"/>
    <property type="project" value="TreeGrafter"/>
</dbReference>
<dbReference type="EMBL" id="CAJNJQ010000442">
    <property type="protein sequence ID" value="CAE7078466.1"/>
    <property type="molecule type" value="Genomic_DNA"/>
</dbReference>
<dbReference type="PANTHER" id="PTHR23152:SF4">
    <property type="entry name" value="2-OXOADIPATE DEHYDROGENASE COMPLEX COMPONENT E1"/>
    <property type="match status" value="1"/>
</dbReference>
<evidence type="ECO:0000313" key="7">
    <source>
        <dbReference type="EMBL" id="CAE7078466.1"/>
    </source>
</evidence>
<reference evidence="7" key="1">
    <citation type="submission" date="2021-01" db="EMBL/GenBank/DDBJ databases">
        <authorList>
            <person name="Kaushik A."/>
        </authorList>
    </citation>
    <scope>NUCLEOTIDE SEQUENCE</scope>
    <source>
        <strain evidence="7">AG5</strain>
    </source>
</reference>
<feature type="region of interest" description="Disordered" evidence="5">
    <location>
        <begin position="65"/>
        <end position="91"/>
    </location>
</feature>
<evidence type="ECO:0000256" key="2">
    <source>
        <dbReference type="ARBA" id="ARBA00006936"/>
    </source>
</evidence>
<dbReference type="InterPro" id="IPR011603">
    <property type="entry name" value="2oxoglutarate_DH_E1"/>
</dbReference>
<feature type="non-terminal residue" evidence="7">
    <location>
        <position position="1"/>
    </location>
</feature>
<dbReference type="GO" id="GO:0004591">
    <property type="term" value="F:oxoglutarate dehydrogenase (succinyl-transferring) activity"/>
    <property type="evidence" value="ECO:0007669"/>
    <property type="project" value="TreeGrafter"/>
</dbReference>
<dbReference type="AlphaFoldDB" id="A0A8H3HU94"/>
<organism evidence="7 8">
    <name type="scientific">Rhizoctonia solani</name>
    <dbReference type="NCBI Taxonomy" id="456999"/>
    <lineage>
        <taxon>Eukaryota</taxon>
        <taxon>Fungi</taxon>
        <taxon>Dikarya</taxon>
        <taxon>Basidiomycota</taxon>
        <taxon>Agaricomycotina</taxon>
        <taxon>Agaricomycetes</taxon>
        <taxon>Cantharellales</taxon>
        <taxon>Ceratobasidiaceae</taxon>
        <taxon>Rhizoctonia</taxon>
    </lineage>
</organism>
<feature type="domain" description="2-oxoglutarate dehydrogenase E1 component/KDG C-terminal" evidence="6">
    <location>
        <begin position="1"/>
        <end position="107"/>
    </location>
</feature>
<dbReference type="GO" id="GO:0045252">
    <property type="term" value="C:oxoglutarate dehydrogenase complex"/>
    <property type="evidence" value="ECO:0007669"/>
    <property type="project" value="TreeGrafter"/>
</dbReference>
<dbReference type="Proteomes" id="UP000663827">
    <property type="component" value="Unassembled WGS sequence"/>
</dbReference>
<gene>
    <name evidence="7" type="ORF">RDB_LOCUS21877</name>
</gene>
<dbReference type="GO" id="GO:0006099">
    <property type="term" value="P:tricarboxylic acid cycle"/>
    <property type="evidence" value="ECO:0007669"/>
    <property type="project" value="TreeGrafter"/>
</dbReference>
<comment type="similarity">
    <text evidence="2">Belongs to the alpha-ketoglutarate dehydrogenase family.</text>
</comment>
<dbReference type="Gene3D" id="3.40.50.11610">
    <property type="entry name" value="Multifunctional 2-oxoglutarate metabolism enzyme, C-terminal domain"/>
    <property type="match status" value="1"/>
</dbReference>
<comment type="cofactor">
    <cofactor evidence="1">
        <name>thiamine diphosphate</name>
        <dbReference type="ChEBI" id="CHEBI:58937"/>
    </cofactor>
</comment>
<protein>
    <recommendedName>
        <fullName evidence="6">2-oxoglutarate dehydrogenase E1 component/KDG C-terminal domain-containing protein</fullName>
    </recommendedName>
</protein>
<evidence type="ECO:0000256" key="3">
    <source>
        <dbReference type="ARBA" id="ARBA00023002"/>
    </source>
</evidence>
<keyword evidence="3" id="KW-0560">Oxidoreductase</keyword>
<proteinExistence type="inferred from homology"/>
<evidence type="ECO:0000259" key="6">
    <source>
        <dbReference type="Pfam" id="PF16870"/>
    </source>
</evidence>
<evidence type="ECO:0000256" key="5">
    <source>
        <dbReference type="SAM" id="MobiDB-lite"/>
    </source>
</evidence>
<comment type="caution">
    <text evidence="7">The sequence shown here is derived from an EMBL/GenBank/DDBJ whole genome shotgun (WGS) entry which is preliminary data.</text>
</comment>
<evidence type="ECO:0000313" key="8">
    <source>
        <dbReference type="Proteomes" id="UP000663827"/>
    </source>
</evidence>
<keyword evidence="4" id="KW-0786">Thiamine pyrophosphate</keyword>